<reference evidence="3 4" key="1">
    <citation type="journal article" date="2016" name="Int. J. Mol. Sci.">
        <title>Comparative genomics of the extreme acidophile Acidithiobacillus thiooxidans reveals intraspecific divergence and niche adaptation.</title>
        <authorList>
            <person name="Zhang X."/>
            <person name="Feng X."/>
            <person name="Tao J."/>
            <person name="Ma L."/>
            <person name="Xiao Y."/>
            <person name="Liang Y."/>
            <person name="Liu X."/>
            <person name="Yin H."/>
        </authorList>
    </citation>
    <scope>NUCLEOTIDE SEQUENCE [LARGE SCALE GENOMIC DNA]</scope>
    <source>
        <strain evidence="3 4">A02</strain>
        <strain evidence="2">DXS-W</strain>
    </source>
</reference>
<dbReference type="Gene3D" id="3.40.50.880">
    <property type="match status" value="1"/>
</dbReference>
<dbReference type="InterPro" id="IPR050325">
    <property type="entry name" value="Prot/Nucl_acid_deglycase"/>
</dbReference>
<feature type="domain" description="DJ-1/PfpI" evidence="1">
    <location>
        <begin position="7"/>
        <end position="167"/>
    </location>
</feature>
<dbReference type="SUPFAM" id="SSF52317">
    <property type="entry name" value="Class I glutamine amidotransferase-like"/>
    <property type="match status" value="1"/>
</dbReference>
<dbReference type="InterPro" id="IPR002818">
    <property type="entry name" value="DJ-1/PfpI"/>
</dbReference>
<evidence type="ECO:0000259" key="1">
    <source>
        <dbReference type="Pfam" id="PF01965"/>
    </source>
</evidence>
<dbReference type="RefSeq" id="WP_035218802.1">
    <property type="nucleotide sequence ID" value="NZ_LWRY01000231.1"/>
</dbReference>
<dbReference type="InterPro" id="IPR029062">
    <property type="entry name" value="Class_I_gatase-like"/>
</dbReference>
<dbReference type="AlphaFoldDB" id="A0A1C2I4T8"/>
<dbReference type="Proteomes" id="UP000094893">
    <property type="component" value="Unassembled WGS sequence"/>
</dbReference>
<comment type="caution">
    <text evidence="3">The sequence shown here is derived from an EMBL/GenBank/DDBJ whole genome shotgun (WGS) entry which is preliminary data.</text>
</comment>
<dbReference type="EMBL" id="LWRY01000231">
    <property type="protein sequence ID" value="OCX69155.1"/>
    <property type="molecule type" value="Genomic_DNA"/>
</dbReference>
<dbReference type="GO" id="GO:0005737">
    <property type="term" value="C:cytoplasm"/>
    <property type="evidence" value="ECO:0007669"/>
    <property type="project" value="TreeGrafter"/>
</dbReference>
<evidence type="ECO:0000313" key="3">
    <source>
        <dbReference type="EMBL" id="OCX71024.1"/>
    </source>
</evidence>
<organism evidence="3 4">
    <name type="scientific">Acidithiobacillus thiooxidans</name>
    <name type="common">Thiobacillus thiooxidans</name>
    <dbReference type="NCBI Taxonomy" id="930"/>
    <lineage>
        <taxon>Bacteria</taxon>
        <taxon>Pseudomonadati</taxon>
        <taxon>Pseudomonadota</taxon>
        <taxon>Acidithiobacillia</taxon>
        <taxon>Acidithiobacillales</taxon>
        <taxon>Acidithiobacillaceae</taxon>
        <taxon>Acidithiobacillus</taxon>
    </lineage>
</organism>
<keyword evidence="5" id="KW-1185">Reference proteome</keyword>
<dbReference type="PANTHER" id="PTHR48094">
    <property type="entry name" value="PROTEIN/NUCLEIC ACID DEGLYCASE DJ-1-RELATED"/>
    <property type="match status" value="1"/>
</dbReference>
<protein>
    <submittedName>
        <fullName evidence="3">4-methyl-5(B-hydroxyethyl)-thiazole monophosphate biosynthesis protein</fullName>
    </submittedName>
</protein>
<dbReference type="Proteomes" id="UP000095008">
    <property type="component" value="Unassembled WGS sequence"/>
</dbReference>
<dbReference type="STRING" id="930.GCA_002079865_03514"/>
<dbReference type="CDD" id="cd03135">
    <property type="entry name" value="GATase1_DJ-1"/>
    <property type="match status" value="1"/>
</dbReference>
<dbReference type="InterPro" id="IPR006287">
    <property type="entry name" value="DJ-1"/>
</dbReference>
<name>A0A1C2I4T8_ACITH</name>
<dbReference type="NCBIfam" id="TIGR01383">
    <property type="entry name" value="not_thiJ"/>
    <property type="match status" value="1"/>
</dbReference>
<dbReference type="eggNOG" id="COG0693">
    <property type="taxonomic scope" value="Bacteria"/>
</dbReference>
<dbReference type="OrthoDB" id="9803764at2"/>
<evidence type="ECO:0000313" key="4">
    <source>
        <dbReference type="Proteomes" id="UP000094893"/>
    </source>
</evidence>
<accession>A0A1C2I4T8</accession>
<sequence length="187" mass="20034">MSSAIHVLIPVADGFEDMEVVICSDILRRAGCQVTIVALRPGPVTGGRGLCLIPDTTWDELAATEVDVIVLPGGAAGVENLEKHSPLRELLLQRKQQGKLIAAICAAPGLLARQHLLENRHVTAYPGVLDPLSKEYHYESSAVVVDGPLISSRGPGTAMDFALTLVELLLGPEKRQETEIPLQRSSC</sequence>
<dbReference type="EMBL" id="LWSA01000181">
    <property type="protein sequence ID" value="OCX71024.1"/>
    <property type="molecule type" value="Genomic_DNA"/>
</dbReference>
<evidence type="ECO:0000313" key="2">
    <source>
        <dbReference type="EMBL" id="OCX69155.1"/>
    </source>
</evidence>
<dbReference type="PANTHER" id="PTHR48094:SF12">
    <property type="entry name" value="PARKINSON DISEASE PROTEIN 7 HOMOLOG"/>
    <property type="match status" value="1"/>
</dbReference>
<proteinExistence type="predicted"/>
<dbReference type="Pfam" id="PF01965">
    <property type="entry name" value="DJ-1_PfpI"/>
    <property type="match status" value="1"/>
</dbReference>
<gene>
    <name evidence="2" type="ORF">A6M23_15790</name>
    <name evidence="3" type="ORF">A6P07_12850</name>
</gene>
<evidence type="ECO:0000313" key="5">
    <source>
        <dbReference type="Proteomes" id="UP000095008"/>
    </source>
</evidence>